<name>A0A8B8E9I1_CRAVI</name>
<dbReference type="GO" id="GO:0005335">
    <property type="term" value="F:serotonin:sodium:chloride symporter activity"/>
    <property type="evidence" value="ECO:0007669"/>
    <property type="project" value="TreeGrafter"/>
</dbReference>
<dbReference type="PROSITE" id="PS50850">
    <property type="entry name" value="MFS"/>
    <property type="match status" value="1"/>
</dbReference>
<keyword evidence="8" id="KW-1185">Reference proteome</keyword>
<evidence type="ECO:0000256" key="2">
    <source>
        <dbReference type="ARBA" id="ARBA00022448"/>
    </source>
</evidence>
<dbReference type="Gene3D" id="1.20.1250.20">
    <property type="entry name" value="MFS general substrate transporter like domains"/>
    <property type="match status" value="1"/>
</dbReference>
<feature type="transmembrane region" description="Helical" evidence="6">
    <location>
        <begin position="309"/>
        <end position="330"/>
    </location>
</feature>
<evidence type="ECO:0000259" key="7">
    <source>
        <dbReference type="PROSITE" id="PS50850"/>
    </source>
</evidence>
<keyword evidence="2" id="KW-0813">Transport</keyword>
<dbReference type="GO" id="GO:0030672">
    <property type="term" value="C:synaptic vesicle membrane"/>
    <property type="evidence" value="ECO:0007669"/>
    <property type="project" value="TreeGrafter"/>
</dbReference>
<evidence type="ECO:0000256" key="4">
    <source>
        <dbReference type="ARBA" id="ARBA00022989"/>
    </source>
</evidence>
<dbReference type="KEGG" id="cvn:111132616"/>
<accession>A0A8B8E9I1</accession>
<dbReference type="AlphaFoldDB" id="A0A8B8E9I1"/>
<dbReference type="InterPro" id="IPR020846">
    <property type="entry name" value="MFS_dom"/>
</dbReference>
<organism evidence="8 9">
    <name type="scientific">Crassostrea virginica</name>
    <name type="common">Eastern oyster</name>
    <dbReference type="NCBI Taxonomy" id="6565"/>
    <lineage>
        <taxon>Eukaryota</taxon>
        <taxon>Metazoa</taxon>
        <taxon>Spiralia</taxon>
        <taxon>Lophotrochozoa</taxon>
        <taxon>Mollusca</taxon>
        <taxon>Bivalvia</taxon>
        <taxon>Autobranchia</taxon>
        <taxon>Pteriomorphia</taxon>
        <taxon>Ostreida</taxon>
        <taxon>Ostreoidea</taxon>
        <taxon>Ostreidae</taxon>
        <taxon>Crassostrea</taxon>
    </lineage>
</organism>
<keyword evidence="4 6" id="KW-1133">Transmembrane helix</keyword>
<dbReference type="GeneID" id="111132616"/>
<evidence type="ECO:0000256" key="6">
    <source>
        <dbReference type="SAM" id="Phobius"/>
    </source>
</evidence>
<dbReference type="GO" id="GO:0015842">
    <property type="term" value="P:aminergic neurotransmitter loading into synaptic vesicle"/>
    <property type="evidence" value="ECO:0007669"/>
    <property type="project" value="TreeGrafter"/>
</dbReference>
<dbReference type="PANTHER" id="PTHR23506:SF4">
    <property type="entry name" value="PORTABELLA"/>
    <property type="match status" value="1"/>
</dbReference>
<dbReference type="GO" id="GO:0043195">
    <property type="term" value="C:terminal bouton"/>
    <property type="evidence" value="ECO:0007669"/>
    <property type="project" value="TreeGrafter"/>
</dbReference>
<protein>
    <submittedName>
        <fullName evidence="9">Synaptic vesicular amine transporter-like</fullName>
    </submittedName>
</protein>
<dbReference type="InterPro" id="IPR050930">
    <property type="entry name" value="MFS_Vesicular_Transporter"/>
</dbReference>
<feature type="transmembrane region" description="Helical" evidence="6">
    <location>
        <begin position="139"/>
        <end position="162"/>
    </location>
</feature>
<feature type="transmembrane region" description="Helical" evidence="6">
    <location>
        <begin position="342"/>
        <end position="361"/>
    </location>
</feature>
<evidence type="ECO:0000256" key="1">
    <source>
        <dbReference type="ARBA" id="ARBA00004141"/>
    </source>
</evidence>
<feature type="transmembrane region" description="Helical" evidence="6">
    <location>
        <begin position="213"/>
        <end position="229"/>
    </location>
</feature>
<evidence type="ECO:0000313" key="8">
    <source>
        <dbReference type="Proteomes" id="UP000694844"/>
    </source>
</evidence>
<feature type="transmembrane region" description="Helical" evidence="6">
    <location>
        <begin position="249"/>
        <end position="269"/>
    </location>
</feature>
<proteinExistence type="predicted"/>
<feature type="domain" description="Major facilitator superfamily (MFS) profile" evidence="7">
    <location>
        <begin position="1"/>
        <end position="396"/>
    </location>
</feature>
<evidence type="ECO:0000256" key="3">
    <source>
        <dbReference type="ARBA" id="ARBA00022692"/>
    </source>
</evidence>
<feature type="transmembrane region" description="Helical" evidence="6">
    <location>
        <begin position="367"/>
        <end position="391"/>
    </location>
</feature>
<dbReference type="OrthoDB" id="5086884at2759"/>
<dbReference type="Proteomes" id="UP000694844">
    <property type="component" value="Chromosome 5"/>
</dbReference>
<feature type="transmembrane region" description="Helical" evidence="6">
    <location>
        <begin position="78"/>
        <end position="103"/>
    </location>
</feature>
<reference evidence="9" key="1">
    <citation type="submission" date="2025-08" db="UniProtKB">
        <authorList>
            <consortium name="RefSeq"/>
        </authorList>
    </citation>
    <scope>IDENTIFICATION</scope>
    <source>
        <tissue evidence="9">Whole sample</tissue>
    </source>
</reference>
<dbReference type="RefSeq" id="XP_022336151.1">
    <property type="nucleotide sequence ID" value="XM_022480443.1"/>
</dbReference>
<evidence type="ECO:0000313" key="9">
    <source>
        <dbReference type="RefSeq" id="XP_022336151.1"/>
    </source>
</evidence>
<gene>
    <name evidence="9" type="primary">LOC111132616</name>
</gene>
<dbReference type="InterPro" id="IPR011701">
    <property type="entry name" value="MFS"/>
</dbReference>
<comment type="subcellular location">
    <subcellularLocation>
        <location evidence="1">Membrane</location>
        <topology evidence="1">Multi-pass membrane protein</topology>
    </subcellularLocation>
</comment>
<feature type="transmembrane region" description="Helical" evidence="6">
    <location>
        <begin position="109"/>
        <end position="127"/>
    </location>
</feature>
<dbReference type="SUPFAM" id="SSF103473">
    <property type="entry name" value="MFS general substrate transporter"/>
    <property type="match status" value="1"/>
</dbReference>
<feature type="transmembrane region" description="Helical" evidence="6">
    <location>
        <begin position="281"/>
        <end position="303"/>
    </location>
</feature>
<keyword evidence="5 6" id="KW-0472">Membrane</keyword>
<sequence length="427" mass="46482">MEIDRHNEVGTAGNESIKLISASQDRNVSLPFTKQLLQESYKPLDENSRVGLLLSSKALIQILANPCVGSLSQRCGYLLLLAIGTTLLMVSALVYACAGTFGAFLGGRLVHGIASAFTSIAGLSILAEHYQNDLERSRVMGVAMGGVAFGVVVGYPFGGFLYEYVGPASPFLILSVFVLIDIVLQGCIICRYRWTQTCGKYSQSSIATLLKDPFILITSGIIMFTTMAMSTLEPTIPIWILDTMKAQKWQLGLVFLPDSIGYLIGTNFFGTVAKQIGRWICSFYCMILMGFCLICIPFSTSVIQLMLPHFGIGLGLGIVDAALMPLLALLVDTRHVTTYGTIYAIAQLSVCLAYGIGPLIGGEIVHLFGFPCLMWSLGGLLVLVSPCTLALRKVKTREECMSLILDTDDEVLVTKDIPKYKRLYTDE</sequence>
<feature type="transmembrane region" description="Helical" evidence="6">
    <location>
        <begin position="168"/>
        <end position="192"/>
    </location>
</feature>
<evidence type="ECO:0000256" key="5">
    <source>
        <dbReference type="ARBA" id="ARBA00023136"/>
    </source>
</evidence>
<dbReference type="InterPro" id="IPR036259">
    <property type="entry name" value="MFS_trans_sf"/>
</dbReference>
<keyword evidence="3 6" id="KW-0812">Transmembrane</keyword>
<dbReference type="Pfam" id="PF07690">
    <property type="entry name" value="MFS_1"/>
    <property type="match status" value="1"/>
</dbReference>
<dbReference type="FunFam" id="1.20.1250.20:FF:000401">
    <property type="entry name" value="Vesicular amine transporter"/>
    <property type="match status" value="1"/>
</dbReference>
<dbReference type="PANTHER" id="PTHR23506">
    <property type="entry name" value="GH10249P"/>
    <property type="match status" value="1"/>
</dbReference>